<dbReference type="InterPro" id="IPR016204">
    <property type="entry name" value="HDH"/>
</dbReference>
<evidence type="ECO:0000256" key="6">
    <source>
        <dbReference type="ARBA" id="ARBA00022605"/>
    </source>
</evidence>
<proteinExistence type="inferred from homology"/>
<dbReference type="SUPFAM" id="SSF55347">
    <property type="entry name" value="Glyceraldehyde-3-phosphate dehydrogenase-like, C-terminal domain"/>
    <property type="match status" value="1"/>
</dbReference>
<evidence type="ECO:0000256" key="3">
    <source>
        <dbReference type="ARBA" id="ARBA00006753"/>
    </source>
</evidence>
<dbReference type="InterPro" id="IPR045865">
    <property type="entry name" value="ACT-like_dom_sf"/>
</dbReference>
<evidence type="ECO:0000256" key="14">
    <source>
        <dbReference type="RuleBase" id="RU004171"/>
    </source>
</evidence>
<evidence type="ECO:0000256" key="13">
    <source>
        <dbReference type="RuleBase" id="RU000579"/>
    </source>
</evidence>
<gene>
    <name evidence="16" type="ORF">ENV62_07725</name>
</gene>
<dbReference type="PANTHER" id="PTHR43331">
    <property type="entry name" value="HOMOSERINE DEHYDROGENASE"/>
    <property type="match status" value="1"/>
</dbReference>
<dbReference type="EMBL" id="DTHB01000049">
    <property type="protein sequence ID" value="HGB15107.1"/>
    <property type="molecule type" value="Genomic_DNA"/>
</dbReference>
<evidence type="ECO:0000256" key="2">
    <source>
        <dbReference type="ARBA" id="ARBA00005062"/>
    </source>
</evidence>
<evidence type="ECO:0000313" key="16">
    <source>
        <dbReference type="EMBL" id="HGB15107.1"/>
    </source>
</evidence>
<dbReference type="UniPathway" id="UPA00051">
    <property type="reaction ID" value="UER00465"/>
</dbReference>
<dbReference type="PROSITE" id="PS51671">
    <property type="entry name" value="ACT"/>
    <property type="match status" value="1"/>
</dbReference>
<keyword evidence="6 13" id="KW-0028">Amino-acid biosynthesis</keyword>
<evidence type="ECO:0000256" key="11">
    <source>
        <dbReference type="PIRSR" id="PIRSR000098-1"/>
    </source>
</evidence>
<dbReference type="EC" id="1.1.1.3" evidence="4 13"/>
<dbReference type="SUPFAM" id="SSF55021">
    <property type="entry name" value="ACT-like"/>
    <property type="match status" value="1"/>
</dbReference>
<evidence type="ECO:0000256" key="10">
    <source>
        <dbReference type="ARBA" id="ARBA00023167"/>
    </source>
</evidence>
<dbReference type="InterPro" id="IPR005106">
    <property type="entry name" value="Asp/hSer_DH_NAD-bd"/>
</dbReference>
<dbReference type="UniPathway" id="UPA00050">
    <property type="reaction ID" value="UER00063"/>
</dbReference>
<feature type="active site" description="Proton donor" evidence="11">
    <location>
        <position position="205"/>
    </location>
</feature>
<feature type="binding site" evidence="12">
    <location>
        <position position="190"/>
    </location>
    <ligand>
        <name>L-homoserine</name>
        <dbReference type="ChEBI" id="CHEBI:57476"/>
    </ligand>
</feature>
<dbReference type="Gene3D" id="3.30.70.260">
    <property type="match status" value="1"/>
</dbReference>
<comment type="catalytic activity">
    <reaction evidence="13">
        <text>L-homoserine + NADP(+) = L-aspartate 4-semialdehyde + NADPH + H(+)</text>
        <dbReference type="Rhea" id="RHEA:15761"/>
        <dbReference type="ChEBI" id="CHEBI:15378"/>
        <dbReference type="ChEBI" id="CHEBI:57476"/>
        <dbReference type="ChEBI" id="CHEBI:57783"/>
        <dbReference type="ChEBI" id="CHEBI:58349"/>
        <dbReference type="ChEBI" id="CHEBI:537519"/>
        <dbReference type="EC" id="1.1.1.3"/>
    </reaction>
</comment>
<comment type="pathway">
    <text evidence="2 13">Amino-acid biosynthesis; L-methionine biosynthesis via de novo pathway; L-homoserine from L-aspartate: step 3/3.</text>
</comment>
<evidence type="ECO:0000256" key="4">
    <source>
        <dbReference type="ARBA" id="ARBA00013213"/>
    </source>
</evidence>
<dbReference type="Pfam" id="PF03447">
    <property type="entry name" value="NAD_binding_3"/>
    <property type="match status" value="1"/>
</dbReference>
<keyword evidence="10 13" id="KW-0486">Methionine biosynthesis</keyword>
<sequence length="441" mass="46922">MKPVTVGIIGFGTVGEGVARLLTDRSELLARRLGGPIVLKKVADLDLTRPRGLSLDPSLLTTRGQDILDDPDVDIVVELIGGTETAQQLVLEAILRGKHVVTANKALLALHGNEIFAAARQHDVEVAFEASVCGGIPVILALRQGLAANRILEMLGILNGTANYILTQMSEQGNSFEQALREAQAEGYAEADPTLDVEGVDAAHKLAILMALAYGTRVNFGGVAVEGIGGLEPIDLQFAREFGYALKLLAISRNNGEMLEARVHPTLIPRDHMLANISGAMNAVYVTGDAVGPLMLSGPGAGMMPTASAVVSDILDLARNLALGLRRRVPPLGSDQALEIQRPIKPMSEVVTNYYFRFAALDRPGVLSQISGVLGRHNISIAAVIQKGREVKGAVPIVMITHEAKEANVRQALVEIDALPVVSPPTVMYRIEDPPLNAAQI</sequence>
<dbReference type="InterPro" id="IPR001342">
    <property type="entry name" value="HDH_cat"/>
</dbReference>
<organism evidence="16">
    <name type="scientific">Desulfobacca acetoxidans</name>
    <dbReference type="NCBI Taxonomy" id="60893"/>
    <lineage>
        <taxon>Bacteria</taxon>
        <taxon>Pseudomonadati</taxon>
        <taxon>Thermodesulfobacteriota</taxon>
        <taxon>Desulfobaccia</taxon>
        <taxon>Desulfobaccales</taxon>
        <taxon>Desulfobaccaceae</taxon>
        <taxon>Desulfobacca</taxon>
    </lineage>
</organism>
<dbReference type="SUPFAM" id="SSF51735">
    <property type="entry name" value="NAD(P)-binding Rossmann-fold domains"/>
    <property type="match status" value="1"/>
</dbReference>
<accession>A0A7C3SLC3</accession>
<evidence type="ECO:0000259" key="15">
    <source>
        <dbReference type="PROSITE" id="PS51671"/>
    </source>
</evidence>
<dbReference type="GO" id="GO:0009086">
    <property type="term" value="P:methionine biosynthetic process"/>
    <property type="evidence" value="ECO:0007669"/>
    <property type="project" value="UniProtKB-KW"/>
</dbReference>
<evidence type="ECO:0000256" key="7">
    <source>
        <dbReference type="ARBA" id="ARBA00022697"/>
    </source>
</evidence>
<evidence type="ECO:0000256" key="8">
    <source>
        <dbReference type="ARBA" id="ARBA00022857"/>
    </source>
</evidence>
<evidence type="ECO:0000256" key="5">
    <source>
        <dbReference type="ARBA" id="ARBA00013376"/>
    </source>
</evidence>
<dbReference type="CDD" id="cd04881">
    <property type="entry name" value="ACT_HSDH-Hom"/>
    <property type="match status" value="1"/>
</dbReference>
<dbReference type="GO" id="GO:0050661">
    <property type="term" value="F:NADP binding"/>
    <property type="evidence" value="ECO:0007669"/>
    <property type="project" value="InterPro"/>
</dbReference>
<keyword evidence="8 12" id="KW-0521">NADP</keyword>
<name>A0A7C3SLC3_9BACT</name>
<dbReference type="GO" id="GO:0009088">
    <property type="term" value="P:threonine biosynthetic process"/>
    <property type="evidence" value="ECO:0007669"/>
    <property type="project" value="UniProtKB-UniPathway"/>
</dbReference>
<dbReference type="PIRSF" id="PIRSF000098">
    <property type="entry name" value="Homoser_dehydrog"/>
    <property type="match status" value="1"/>
</dbReference>
<evidence type="ECO:0000256" key="12">
    <source>
        <dbReference type="PIRSR" id="PIRSR000098-2"/>
    </source>
</evidence>
<dbReference type="NCBIfam" id="NF004976">
    <property type="entry name" value="PRK06349.1"/>
    <property type="match status" value="1"/>
</dbReference>
<dbReference type="FunFam" id="3.30.360.10:FF:000005">
    <property type="entry name" value="Homoserine dehydrogenase"/>
    <property type="match status" value="1"/>
</dbReference>
<dbReference type="Gene3D" id="3.30.360.10">
    <property type="entry name" value="Dihydrodipicolinate Reductase, domain 2"/>
    <property type="match status" value="1"/>
</dbReference>
<dbReference type="Pfam" id="PF00742">
    <property type="entry name" value="Homoserine_dh"/>
    <property type="match status" value="1"/>
</dbReference>
<dbReference type="PANTHER" id="PTHR43331:SF1">
    <property type="entry name" value="HOMOSERINE DEHYDROGENASE"/>
    <property type="match status" value="1"/>
</dbReference>
<dbReference type="Pfam" id="PF01842">
    <property type="entry name" value="ACT"/>
    <property type="match status" value="1"/>
</dbReference>
<dbReference type="InterPro" id="IPR019811">
    <property type="entry name" value="HDH_CS"/>
</dbReference>
<comment type="caution">
    <text evidence="16">The sequence shown here is derived from an EMBL/GenBank/DDBJ whole genome shotgun (WGS) entry which is preliminary data.</text>
</comment>
<keyword evidence="9 13" id="KW-0560">Oxidoreductase</keyword>
<dbReference type="FunFam" id="3.30.70.260:FF:000030">
    <property type="entry name" value="Homoserine dehydrogenase"/>
    <property type="match status" value="1"/>
</dbReference>
<dbReference type="InterPro" id="IPR002912">
    <property type="entry name" value="ACT_dom"/>
</dbReference>
<protein>
    <recommendedName>
        <fullName evidence="5 13">Homoserine dehydrogenase</fullName>
        <ecNumber evidence="4 13">1.1.1.3</ecNumber>
    </recommendedName>
</protein>
<evidence type="ECO:0000256" key="9">
    <source>
        <dbReference type="ARBA" id="ARBA00023002"/>
    </source>
</evidence>
<dbReference type="Gene3D" id="3.40.50.720">
    <property type="entry name" value="NAD(P)-binding Rossmann-like Domain"/>
    <property type="match status" value="1"/>
</dbReference>
<dbReference type="PROSITE" id="PS01042">
    <property type="entry name" value="HOMOSER_DHGENASE"/>
    <property type="match status" value="1"/>
</dbReference>
<keyword evidence="7 13" id="KW-0791">Threonine biosynthesis</keyword>
<dbReference type="InterPro" id="IPR036291">
    <property type="entry name" value="NAD(P)-bd_dom_sf"/>
</dbReference>
<evidence type="ECO:0000256" key="1">
    <source>
        <dbReference type="ARBA" id="ARBA00005056"/>
    </source>
</evidence>
<feature type="domain" description="ACT" evidence="15">
    <location>
        <begin position="355"/>
        <end position="430"/>
    </location>
</feature>
<comment type="pathway">
    <text evidence="1 13">Amino-acid biosynthesis; L-threonine biosynthesis; L-threonine from L-aspartate: step 3/5.</text>
</comment>
<comment type="similarity">
    <text evidence="3 14">Belongs to the homoserine dehydrogenase family.</text>
</comment>
<feature type="binding site" evidence="12">
    <location>
        <position position="105"/>
    </location>
    <ligand>
        <name>NADPH</name>
        <dbReference type="ChEBI" id="CHEBI:57783"/>
    </ligand>
</feature>
<dbReference type="GO" id="GO:0004412">
    <property type="term" value="F:homoserine dehydrogenase activity"/>
    <property type="evidence" value="ECO:0007669"/>
    <property type="project" value="UniProtKB-EC"/>
</dbReference>
<reference evidence="16" key="1">
    <citation type="journal article" date="2020" name="mSystems">
        <title>Genome- and Community-Level Interaction Insights into Carbon Utilization and Element Cycling Functions of Hydrothermarchaeota in Hydrothermal Sediment.</title>
        <authorList>
            <person name="Zhou Z."/>
            <person name="Liu Y."/>
            <person name="Xu W."/>
            <person name="Pan J."/>
            <person name="Luo Z.H."/>
            <person name="Li M."/>
        </authorList>
    </citation>
    <scope>NUCLEOTIDE SEQUENCE [LARGE SCALE GENOMIC DNA]</scope>
    <source>
        <strain evidence="16">SpSt-776</strain>
    </source>
</reference>
<dbReference type="AlphaFoldDB" id="A0A7C3SLC3"/>